<evidence type="ECO:0000259" key="7">
    <source>
        <dbReference type="Pfam" id="PF00703"/>
    </source>
</evidence>
<dbReference type="Pfam" id="PF02836">
    <property type="entry name" value="Glyco_hydro_2_C"/>
    <property type="match status" value="1"/>
</dbReference>
<evidence type="ECO:0000256" key="5">
    <source>
        <dbReference type="ARBA" id="ARBA00023295"/>
    </source>
</evidence>
<reference evidence="19" key="2">
    <citation type="journal article" date="2018" name="ACS Cent. Sci.">
        <title>Gut Microbial beta-Glucuronidase Inhibition via Catalytic Cycle Interception.</title>
        <authorList>
            <person name="Pellock S.J."/>
            <person name="Creekmore B.C."/>
            <person name="Walton W.G."/>
            <person name="Mehta N."/>
            <person name="Biernat K.A."/>
            <person name="Cesmat A.P."/>
            <person name="Ariyarathna Y."/>
            <person name="Dunn Z.D."/>
            <person name="Li B."/>
            <person name="Jin J."/>
            <person name="James L.I."/>
            <person name="Redinbo M.R."/>
        </authorList>
    </citation>
    <scope>X-RAY CRYSTALLOGRAPHY (2.90 ANGSTROMS)</scope>
</reference>
<dbReference type="Gene3D" id="3.20.20.80">
    <property type="entry name" value="Glycosidases"/>
    <property type="match status" value="1"/>
</dbReference>
<dbReference type="EC" id="3.2.1.31" evidence="2"/>
<dbReference type="InterPro" id="IPR006102">
    <property type="entry name" value="Ig-like_GH2"/>
</dbReference>
<dbReference type="PDB" id="8GEN">
    <property type="method" value="X-ray"/>
    <property type="resolution" value="2.94 A"/>
    <property type="chains" value="A=1-611"/>
</dbReference>
<evidence type="ECO:0000313" key="13">
    <source>
        <dbReference type="EMBL" id="RHC11702.1"/>
    </source>
</evidence>
<keyword evidence="19 20" id="KW-0002">3D-structure</keyword>
<dbReference type="EMBL" id="CZBU01000001">
    <property type="protein sequence ID" value="CUQ75537.1"/>
    <property type="molecule type" value="Genomic_DNA"/>
</dbReference>
<dbReference type="Gene3D" id="2.60.120.260">
    <property type="entry name" value="Galactose-binding domain-like"/>
    <property type="match status" value="1"/>
</dbReference>
<dbReference type="PROSITE" id="PS00608">
    <property type="entry name" value="GLYCOSYL_HYDROL_F2_2"/>
    <property type="match status" value="1"/>
</dbReference>
<dbReference type="OrthoDB" id="9762066at2"/>
<dbReference type="Proteomes" id="UP000285844">
    <property type="component" value="Unassembled WGS sequence"/>
</dbReference>
<evidence type="ECO:0000259" key="8">
    <source>
        <dbReference type="Pfam" id="PF02836"/>
    </source>
</evidence>
<dbReference type="PDB" id="6D4O">
    <property type="method" value="X-ray"/>
    <property type="resolution" value="2.90 A"/>
    <property type="chains" value="A=1-611"/>
</dbReference>
<gene>
    <name evidence="11" type="primary">uidA</name>
    <name evidence="13" type="ORF">DW858_12335</name>
    <name evidence="14" type="ORF">DWZ79_07385</name>
    <name evidence="10" type="ORF">ERS852490_00568</name>
    <name evidence="11" type="ORF">ERS852492_02599</name>
    <name evidence="12" type="ORF">GKE48_04360</name>
</gene>
<dbReference type="EMBL" id="QRPM01000006">
    <property type="protein sequence ID" value="RHM12164.1"/>
    <property type="molecule type" value="Genomic_DNA"/>
</dbReference>
<dbReference type="GO" id="GO:0030246">
    <property type="term" value="F:carbohydrate binding"/>
    <property type="evidence" value="ECO:0007669"/>
    <property type="project" value="TreeGrafter"/>
</dbReference>
<organism evidence="11 16">
    <name type="scientific">Lachnospira eligens</name>
    <dbReference type="NCBI Taxonomy" id="39485"/>
    <lineage>
        <taxon>Bacteria</taxon>
        <taxon>Bacillati</taxon>
        <taxon>Bacillota</taxon>
        <taxon>Clostridia</taxon>
        <taxon>Lachnospirales</taxon>
        <taxon>Lachnospiraceae</taxon>
        <taxon>Lachnospira</taxon>
    </lineage>
</organism>
<evidence type="ECO:0007829" key="20">
    <source>
        <dbReference type="PDB" id="8GEN"/>
    </source>
</evidence>
<dbReference type="PANTHER" id="PTHR10066:SF67">
    <property type="entry name" value="BETA-GLUCURONIDASE"/>
    <property type="match status" value="1"/>
</dbReference>
<dbReference type="InterPro" id="IPR006103">
    <property type="entry name" value="Glyco_hydro_2_cat"/>
</dbReference>
<dbReference type="GO" id="GO:0005975">
    <property type="term" value="P:carbohydrate metabolic process"/>
    <property type="evidence" value="ECO:0007669"/>
    <property type="project" value="InterPro"/>
</dbReference>
<evidence type="ECO:0000313" key="17">
    <source>
        <dbReference type="Proteomes" id="UP000285844"/>
    </source>
</evidence>
<evidence type="ECO:0000313" key="10">
    <source>
        <dbReference type="EMBL" id="CUQ75537.1"/>
    </source>
</evidence>
<dbReference type="PDB" id="8UGT">
    <property type="method" value="X-ray"/>
    <property type="resolution" value="2.65 A"/>
    <property type="chains" value="A=1-611"/>
</dbReference>
<dbReference type="PDB" id="8GER">
    <property type="method" value="X-ray"/>
    <property type="resolution" value="2.40 A"/>
    <property type="chains" value="A=1-611"/>
</dbReference>
<evidence type="ECO:0000259" key="9">
    <source>
        <dbReference type="Pfam" id="PF02837"/>
    </source>
</evidence>
<sequence>MLYPVLTQSRLLSDLSGVWNFKLDNGKGFEEKWYEKPLKDADTMPVPASYNDLKEGTDFRDHYGWVFYQRNISVPEYVKSQRIVLRCAAVTHYAMIYLNGKLICEHKGGFLPFEVELNDHLQDGDNLLTIAVNNVIDYTTLPVGGKANMMSGMMGGMGAGASDKPQNNPNFDFFNYCGITRPVKIYTTPETYINDITVTADIDFTKEEPSAVLNYNVEIKGKDYNNITCKVELFDEEGTKLSETEGSEGTFEISNVRLWQPLNAYLYKIKVTAGQDVYTLPYGVRSVRVDGTKFLINEKPFYFKGYGKHEDTFPNGRGINLPMNTKDISIMKWQHANSFRTSHYPYSEEMMRLCDEEGIVVIDETTAVGVNLQFGGGANFGGERIGTFDKEHGVQTQEHHKDVIRDLISRDKNHACVVMWSIANEPDSAAEGAYDYFKPLYDLARELDPQKRPCTLVSVQGTTADTDCSSQLSDVICLNRYYGWYFGGPDLEVSETGLRKELSDWGKLGKPVMFTEYGADTVSGLHDTTSVMYTEEYQVEYYEMNNKVFDEFDFVVGEQAWNFADFATSQSLLRVQGNKKGLFTRDRKPKMVAHYFRNRWSAIPEFGYKTK</sequence>
<dbReference type="Proteomes" id="UP000095780">
    <property type="component" value="Unassembled WGS sequence"/>
</dbReference>
<dbReference type="Proteomes" id="UP000095621">
    <property type="component" value="Unassembled WGS sequence"/>
</dbReference>
<evidence type="ECO:0000313" key="11">
    <source>
        <dbReference type="EMBL" id="CUQ90109.1"/>
    </source>
</evidence>
<dbReference type="SUPFAM" id="SSF51445">
    <property type="entry name" value="(Trans)glycosidases"/>
    <property type="match status" value="1"/>
</dbReference>
<reference evidence="22" key="6">
    <citation type="journal article" date="2024" name="RSC Chem. Biol.">
        <title>Advanced piperazine-containing inhibitors target microbial beta-glucuronidases linked to gut toxicity.</title>
        <authorList>
            <person name="Graboski A.L."/>
            <person name="Simpson J.B."/>
            <person name="Pellock S.J."/>
            <person name="Mehta N."/>
            <person name="Creekmore B.C."/>
            <person name="Ariyarathna Y."/>
            <person name="Bhatt A.P."/>
            <person name="Jariwala P.B."/>
            <person name="Sekela J.J."/>
            <person name="Kowalewski M.E."/>
            <person name="Barker N.K."/>
            <person name="Mordant A.L."/>
            <person name="Borlandelli V.B."/>
            <person name="Overkleeft H."/>
            <person name="Herring L.E."/>
            <person name="Jin J."/>
            <person name="I James L."/>
            <person name="Redinbo M.R."/>
        </authorList>
    </citation>
    <scope>X-RAY CRYSTALLOGRAPHY (2.65 ANGSTROMS)</scope>
</reference>
<reference evidence="13 17" key="3">
    <citation type="submission" date="2018-08" db="EMBL/GenBank/DDBJ databases">
        <title>A genome reference for cultivated species of the human gut microbiota.</title>
        <authorList>
            <person name="Zou Y."/>
            <person name="Xue W."/>
            <person name="Luo G."/>
        </authorList>
    </citation>
    <scope>NUCLEOTIDE SEQUENCE</scope>
    <source>
        <strain evidence="14">AF35-21</strain>
        <strain evidence="13 17">AM37-3BH</strain>
    </source>
</reference>
<evidence type="ECO:0000256" key="3">
    <source>
        <dbReference type="ARBA" id="ARBA00016205"/>
    </source>
</evidence>
<dbReference type="PDB" id="8GEO">
    <property type="method" value="X-ray"/>
    <property type="resolution" value="2.89 A"/>
    <property type="chains" value="A=1-611"/>
</dbReference>
<dbReference type="AlphaFoldDB" id="A0A174ZZA3"/>
<dbReference type="InterPro" id="IPR006101">
    <property type="entry name" value="Glyco_hydro_2"/>
</dbReference>
<feature type="domain" description="Glycoside hydrolase family 2 immunoglobulin-like beta-sandwich" evidence="7">
    <location>
        <begin position="191"/>
        <end position="285"/>
    </location>
</feature>
<feature type="domain" description="Glycoside hydrolase family 2 catalytic" evidence="8">
    <location>
        <begin position="287"/>
        <end position="603"/>
    </location>
</feature>
<proteinExistence type="evidence at protein level"/>
<dbReference type="PRINTS" id="PR00132">
    <property type="entry name" value="GLHYDRLASE2"/>
</dbReference>
<evidence type="ECO:0000256" key="1">
    <source>
        <dbReference type="ARBA" id="ARBA00007401"/>
    </source>
</evidence>
<dbReference type="SUPFAM" id="SSF49785">
    <property type="entry name" value="Galactose-binding domain-like"/>
    <property type="match status" value="1"/>
</dbReference>
<dbReference type="InterPro" id="IPR013783">
    <property type="entry name" value="Ig-like_fold"/>
</dbReference>
<evidence type="ECO:0007829" key="21">
    <source>
        <dbReference type="PDB" id="8GEO"/>
    </source>
</evidence>
<evidence type="ECO:0000313" key="15">
    <source>
        <dbReference type="Proteomes" id="UP000095621"/>
    </source>
</evidence>
<reference evidence="20 21" key="5">
    <citation type="journal article" date="2024" name="Cell Host Microbe">
        <title>Gut microbial beta-glucuronidases influence endobiotic homeostasis and are modulated by diverse therapeutics.</title>
        <authorList>
            <person name="Simpson J.B."/>
            <person name="Walker M.E."/>
            <person name="Sekela J.J."/>
            <person name="Ivey S.M."/>
            <person name="Jariwala P.B."/>
            <person name="Storch C.M."/>
            <person name="Kowalewski M.E."/>
            <person name="Graboski A.L."/>
            <person name="Lietzan A.D."/>
            <person name="Walton W.G."/>
            <person name="Davis K.A."/>
            <person name="Cloer E.W."/>
            <person name="Borlandelli V."/>
            <person name="Hsiao Y.C."/>
            <person name="Roberts L.R."/>
            <person name="Perlman D.H."/>
            <person name="Liang X."/>
            <person name="Overkleeft H.S."/>
            <person name="Bhatt A.P."/>
            <person name="Lu K."/>
            <person name="Redinbo M.R."/>
        </authorList>
    </citation>
    <scope>X-RAY CRYSTALLOGRAPHY (2.40 ANGSTROMS)</scope>
</reference>
<protein>
    <recommendedName>
        <fullName evidence="3">Beta-glucuronidase</fullName>
        <ecNumber evidence="2">3.2.1.31</ecNumber>
    </recommendedName>
</protein>
<evidence type="ECO:0007829" key="22">
    <source>
        <dbReference type="PDB" id="8UGT"/>
    </source>
</evidence>
<dbReference type="Proteomes" id="UP000481964">
    <property type="component" value="Unassembled WGS sequence"/>
</dbReference>
<dbReference type="Pfam" id="PF02837">
    <property type="entry name" value="Glyco_hydro_2_N"/>
    <property type="match status" value="1"/>
</dbReference>
<keyword evidence="5 6" id="KW-0326">Glycosidase</keyword>
<dbReference type="SUPFAM" id="SSF49303">
    <property type="entry name" value="beta-Galactosidase/glucuronidase domain"/>
    <property type="match status" value="1"/>
</dbReference>
<accession>A0A174ZZA3</accession>
<dbReference type="InterPro" id="IPR023230">
    <property type="entry name" value="Glyco_hydro_2_CS"/>
</dbReference>
<dbReference type="EMBL" id="QSHM01000018">
    <property type="protein sequence ID" value="RHC11702.1"/>
    <property type="molecule type" value="Genomic_DNA"/>
</dbReference>
<dbReference type="InterPro" id="IPR023232">
    <property type="entry name" value="Glyco_hydro_2_AS"/>
</dbReference>
<dbReference type="Pfam" id="PF00703">
    <property type="entry name" value="Glyco_hydro_2"/>
    <property type="match status" value="1"/>
</dbReference>
<evidence type="ECO:0000313" key="18">
    <source>
        <dbReference type="Proteomes" id="UP000481964"/>
    </source>
</evidence>
<dbReference type="EMBL" id="CZBV01000008">
    <property type="protein sequence ID" value="CUQ90109.1"/>
    <property type="molecule type" value="Genomic_DNA"/>
</dbReference>
<reference evidence="12 18" key="4">
    <citation type="journal article" date="2019" name="Nat. Med.">
        <title>A library of human gut bacterial isolates paired with longitudinal multiomics data enables mechanistic microbiome research.</title>
        <authorList>
            <person name="Poyet M."/>
            <person name="Groussin M."/>
            <person name="Gibbons S.M."/>
            <person name="Avila-Pacheco J."/>
            <person name="Jiang X."/>
            <person name="Kearney S.M."/>
            <person name="Perrotta A.R."/>
            <person name="Berdy B."/>
            <person name="Zhao S."/>
            <person name="Lieberman T.D."/>
            <person name="Swanson P.K."/>
            <person name="Smith M."/>
            <person name="Roesemann S."/>
            <person name="Alexander J.E."/>
            <person name="Rich S.A."/>
            <person name="Livny J."/>
            <person name="Vlamakis H."/>
            <person name="Clish C."/>
            <person name="Bullock K."/>
            <person name="Deik A."/>
            <person name="Scott J."/>
            <person name="Pierce K.A."/>
            <person name="Xavier R.J."/>
            <person name="Alm E.J."/>
        </authorList>
    </citation>
    <scope>NUCLEOTIDE SEQUENCE [LARGE SCALE GENOMIC DNA]</scope>
    <source>
        <strain evidence="12 18">BIOML-A1</strain>
    </source>
</reference>
<evidence type="ECO:0000256" key="6">
    <source>
        <dbReference type="RuleBase" id="RU361154"/>
    </source>
</evidence>
<dbReference type="GO" id="GO:0019391">
    <property type="term" value="P:glucuronoside catabolic process"/>
    <property type="evidence" value="ECO:0007669"/>
    <property type="project" value="TreeGrafter"/>
</dbReference>
<name>A0A174ZZA3_9FIRM</name>
<dbReference type="EMBL" id="WKRD01000003">
    <property type="protein sequence ID" value="MSC56688.1"/>
    <property type="molecule type" value="Genomic_DNA"/>
</dbReference>
<reference evidence="15 16" key="1">
    <citation type="submission" date="2015-09" db="EMBL/GenBank/DDBJ databases">
        <authorList>
            <consortium name="Pathogen Informatics"/>
        </authorList>
    </citation>
    <scope>NUCLEOTIDE SEQUENCE [LARGE SCALE GENOMIC DNA]</scope>
    <source>
        <strain evidence="10 15">2789STDY5834875</strain>
        <strain evidence="11 16">2789STDY5834878</strain>
    </source>
</reference>
<feature type="domain" description="Glycosyl hydrolases family 2 sugar binding" evidence="9">
    <location>
        <begin position="13"/>
        <end position="189"/>
    </location>
</feature>
<evidence type="ECO:0000256" key="2">
    <source>
        <dbReference type="ARBA" id="ARBA00012761"/>
    </source>
</evidence>
<dbReference type="PANTHER" id="PTHR10066">
    <property type="entry name" value="BETA-GLUCURONIDASE"/>
    <property type="match status" value="1"/>
</dbReference>
<dbReference type="RefSeq" id="WP_055214516.1">
    <property type="nucleotide sequence ID" value="NZ_CABIXW010000008.1"/>
</dbReference>
<evidence type="ECO:0000313" key="16">
    <source>
        <dbReference type="Proteomes" id="UP000095780"/>
    </source>
</evidence>
<keyword evidence="4 6" id="KW-0378">Hydrolase</keyword>
<dbReference type="SMR" id="A0A174ZZA3"/>
<dbReference type="GO" id="GO:0004566">
    <property type="term" value="F:beta-glucuronidase activity"/>
    <property type="evidence" value="ECO:0007669"/>
    <property type="project" value="UniProtKB-EC"/>
</dbReference>
<dbReference type="PDB" id="8GEQ">
    <property type="method" value="X-ray"/>
    <property type="resolution" value="2.75 A"/>
    <property type="chains" value="A=1-611"/>
</dbReference>
<dbReference type="InterPro" id="IPR006104">
    <property type="entry name" value="Glyco_hydro_2_N"/>
</dbReference>
<evidence type="ECO:0000313" key="14">
    <source>
        <dbReference type="EMBL" id="RHM12164.1"/>
    </source>
</evidence>
<dbReference type="PROSITE" id="PS00719">
    <property type="entry name" value="GLYCOSYL_HYDROL_F2_1"/>
    <property type="match status" value="1"/>
</dbReference>
<evidence type="ECO:0000313" key="12">
    <source>
        <dbReference type="EMBL" id="MSC56688.1"/>
    </source>
</evidence>
<dbReference type="NCBIfam" id="NF007538">
    <property type="entry name" value="PRK10150.1"/>
    <property type="match status" value="1"/>
</dbReference>
<dbReference type="InterPro" id="IPR036156">
    <property type="entry name" value="Beta-gal/glucu_dom_sf"/>
</dbReference>
<dbReference type="Gene3D" id="2.60.40.10">
    <property type="entry name" value="Immunoglobulins"/>
    <property type="match status" value="1"/>
</dbReference>
<dbReference type="InterPro" id="IPR008979">
    <property type="entry name" value="Galactose-bd-like_sf"/>
</dbReference>
<dbReference type="FunFam" id="3.20.20.80:FF:000080">
    <property type="entry name" value="Beta-glucuronidase UidA"/>
    <property type="match status" value="1"/>
</dbReference>
<dbReference type="InterPro" id="IPR017853">
    <property type="entry name" value="GH"/>
</dbReference>
<dbReference type="PDBsum" id="6D4O"/>
<comment type="similarity">
    <text evidence="1 6">Belongs to the glycosyl hydrolase 2 family.</text>
</comment>
<evidence type="ECO:0000256" key="4">
    <source>
        <dbReference type="ARBA" id="ARBA00022801"/>
    </source>
</evidence>
<evidence type="ECO:0007829" key="19">
    <source>
        <dbReference type="PDB" id="6D4O"/>
    </source>
</evidence>